<protein>
    <submittedName>
        <fullName evidence="2">Uncharacterized protein</fullName>
    </submittedName>
</protein>
<gene>
    <name evidence="2" type="ORF">GJ744_002656</name>
</gene>
<comment type="caution">
    <text evidence="2">The sequence shown here is derived from an EMBL/GenBank/DDBJ whole genome shotgun (WGS) entry which is preliminary data.</text>
</comment>
<proteinExistence type="predicted"/>
<feature type="region of interest" description="Disordered" evidence="1">
    <location>
        <begin position="47"/>
        <end position="80"/>
    </location>
</feature>
<evidence type="ECO:0000313" key="3">
    <source>
        <dbReference type="Proteomes" id="UP000606974"/>
    </source>
</evidence>
<reference evidence="2" key="1">
    <citation type="submission" date="2020-02" db="EMBL/GenBank/DDBJ databases">
        <authorList>
            <person name="Palmer J.M."/>
        </authorList>
    </citation>
    <scope>NUCLEOTIDE SEQUENCE</scope>
    <source>
        <strain evidence="2">EPUS1.4</strain>
        <tissue evidence="2">Thallus</tissue>
    </source>
</reference>
<keyword evidence="3" id="KW-1185">Reference proteome</keyword>
<dbReference type="OrthoDB" id="10334284at2759"/>
<dbReference type="AlphaFoldDB" id="A0A8H7A7T4"/>
<feature type="region of interest" description="Disordered" evidence="1">
    <location>
        <begin position="125"/>
        <end position="212"/>
    </location>
</feature>
<feature type="compositionally biased region" description="Polar residues" evidence="1">
    <location>
        <begin position="67"/>
        <end position="80"/>
    </location>
</feature>
<sequence>MSSHKELAQRLLHSARLKLDKETSAGEPRLFRVLVCANMADNACQSAREDETRQRASTRQCGRRTHSMSPGNKGTARASSSAAFVNLGDKCIRRTQPEQTKSMQTLSRPQASLCDRTAFRRSIVRRDERLDDNSAGSDLDPHESDPIFSDDDDGYDLDKDDDYSEDDGSDYSSGDEGDVDLQARQDHTGPAQRSSSTGLSYRTEEKSPPSPR</sequence>
<evidence type="ECO:0000313" key="2">
    <source>
        <dbReference type="EMBL" id="KAF7504138.1"/>
    </source>
</evidence>
<feature type="compositionally biased region" description="Polar residues" evidence="1">
    <location>
        <begin position="191"/>
        <end position="200"/>
    </location>
</feature>
<organism evidence="2 3">
    <name type="scientific">Endocarpon pusillum</name>
    <dbReference type="NCBI Taxonomy" id="364733"/>
    <lineage>
        <taxon>Eukaryota</taxon>
        <taxon>Fungi</taxon>
        <taxon>Dikarya</taxon>
        <taxon>Ascomycota</taxon>
        <taxon>Pezizomycotina</taxon>
        <taxon>Eurotiomycetes</taxon>
        <taxon>Chaetothyriomycetidae</taxon>
        <taxon>Verrucariales</taxon>
        <taxon>Verrucariaceae</taxon>
        <taxon>Endocarpon</taxon>
    </lineage>
</organism>
<name>A0A8H7A7T4_9EURO</name>
<feature type="compositionally biased region" description="Basic and acidic residues" evidence="1">
    <location>
        <begin position="202"/>
        <end position="212"/>
    </location>
</feature>
<dbReference type="EMBL" id="JAACFV010000148">
    <property type="protein sequence ID" value="KAF7504138.1"/>
    <property type="molecule type" value="Genomic_DNA"/>
</dbReference>
<accession>A0A8H7A7T4</accession>
<feature type="compositionally biased region" description="Acidic residues" evidence="1">
    <location>
        <begin position="148"/>
        <end position="179"/>
    </location>
</feature>
<evidence type="ECO:0000256" key="1">
    <source>
        <dbReference type="SAM" id="MobiDB-lite"/>
    </source>
</evidence>
<dbReference type="Proteomes" id="UP000606974">
    <property type="component" value="Unassembled WGS sequence"/>
</dbReference>